<proteinExistence type="predicted"/>
<organism evidence="1 2">
    <name type="scientific">Pseudarthrobacter scleromae</name>
    <dbReference type="NCBI Taxonomy" id="158897"/>
    <lineage>
        <taxon>Bacteria</taxon>
        <taxon>Bacillati</taxon>
        <taxon>Actinomycetota</taxon>
        <taxon>Actinomycetes</taxon>
        <taxon>Micrococcales</taxon>
        <taxon>Micrococcaceae</taxon>
        <taxon>Pseudarthrobacter</taxon>
    </lineage>
</organism>
<gene>
    <name evidence="1" type="ORF">GCM10007175_27380</name>
</gene>
<reference evidence="2" key="1">
    <citation type="journal article" date="2019" name="Int. J. Syst. Evol. Microbiol.">
        <title>The Global Catalogue of Microorganisms (GCM) 10K type strain sequencing project: providing services to taxonomists for standard genome sequencing and annotation.</title>
        <authorList>
            <consortium name="The Broad Institute Genomics Platform"/>
            <consortium name="The Broad Institute Genome Sequencing Center for Infectious Disease"/>
            <person name="Wu L."/>
            <person name="Ma J."/>
        </authorList>
    </citation>
    <scope>NUCLEOTIDE SEQUENCE [LARGE SCALE GENOMIC DNA]</scope>
    <source>
        <strain evidence="2">CGMCC 1.3601</strain>
    </source>
</reference>
<dbReference type="RefSeq" id="WP_188731027.1">
    <property type="nucleotide sequence ID" value="NZ_BMKV01000005.1"/>
</dbReference>
<dbReference type="Pfam" id="PF08922">
    <property type="entry name" value="DUF1905"/>
    <property type="match status" value="1"/>
</dbReference>
<dbReference type="InterPro" id="IPR015018">
    <property type="entry name" value="DUF1905"/>
</dbReference>
<dbReference type="SUPFAM" id="SSF141694">
    <property type="entry name" value="AF2212/PG0164-like"/>
    <property type="match status" value="1"/>
</dbReference>
<evidence type="ECO:0000313" key="1">
    <source>
        <dbReference type="EMBL" id="GGI88632.1"/>
    </source>
</evidence>
<name>A0ABQ2CHP0_9MICC</name>
<protein>
    <recommendedName>
        <fullName evidence="3">DUF1905 domain-containing protein</fullName>
    </recommendedName>
</protein>
<dbReference type="EMBL" id="BMKV01000005">
    <property type="protein sequence ID" value="GGI88632.1"/>
    <property type="molecule type" value="Genomic_DNA"/>
</dbReference>
<accession>A0ABQ2CHP0</accession>
<dbReference type="Gene3D" id="2.40.30.100">
    <property type="entry name" value="AF2212/PG0164-like"/>
    <property type="match status" value="1"/>
</dbReference>
<comment type="caution">
    <text evidence="1">The sequence shown here is derived from an EMBL/GenBank/DDBJ whole genome shotgun (WGS) entry which is preliminary data.</text>
</comment>
<evidence type="ECO:0000313" key="2">
    <source>
        <dbReference type="Proteomes" id="UP000658754"/>
    </source>
</evidence>
<keyword evidence="2" id="KW-1185">Reference proteome</keyword>
<dbReference type="Proteomes" id="UP000658754">
    <property type="component" value="Unassembled WGS sequence"/>
</dbReference>
<sequence length="100" mass="10957">MTSSYSFTAELWLYPGEAGWHFLTLPPDVADDIQARNAGHKKAFGSIRVTAEISGHTWQTSLFPDAHKGTYLLPVKKAVRAKSRISEGDAVEVRLSVISA</sequence>
<evidence type="ECO:0008006" key="3">
    <source>
        <dbReference type="Google" id="ProtNLM"/>
    </source>
</evidence>
<dbReference type="InterPro" id="IPR037079">
    <property type="entry name" value="AF2212/PG0164-like_sf"/>
</dbReference>